<dbReference type="Gene3D" id="3.50.30.80">
    <property type="entry name" value="IlvD/EDD C-terminal domain-like"/>
    <property type="match status" value="1"/>
</dbReference>
<evidence type="ECO:0000256" key="5">
    <source>
        <dbReference type="ARBA" id="ARBA00022723"/>
    </source>
</evidence>
<feature type="binding site" evidence="15">
    <location>
        <position position="133"/>
    </location>
    <ligand>
        <name>Mg(2+)</name>
        <dbReference type="ChEBI" id="CHEBI:18420"/>
    </ligand>
</feature>
<keyword evidence="3 15" id="KW-0028">Amino-acid biosynthesis</keyword>
<feature type="domain" description="Dihydroxy-acid/6-phosphogluconate dehydratase N-terminal" evidence="16">
    <location>
        <begin position="44"/>
        <end position="367"/>
    </location>
</feature>
<dbReference type="PANTHER" id="PTHR21000:SF5">
    <property type="entry name" value="DIHYDROXY-ACID DEHYDRATASE, MITOCHONDRIAL"/>
    <property type="match status" value="1"/>
</dbReference>
<dbReference type="GO" id="GO:0000287">
    <property type="term" value="F:magnesium ion binding"/>
    <property type="evidence" value="ECO:0007669"/>
    <property type="project" value="UniProtKB-UniRule"/>
</dbReference>
<feature type="binding site" evidence="15">
    <location>
        <position position="91"/>
    </location>
    <ligand>
        <name>Mg(2+)</name>
        <dbReference type="ChEBI" id="CHEBI:18420"/>
    </ligand>
</feature>
<dbReference type="PROSITE" id="PS00887">
    <property type="entry name" value="ILVD_EDD_2"/>
    <property type="match status" value="1"/>
</dbReference>
<dbReference type="NCBIfam" id="TIGR00110">
    <property type="entry name" value="ilvD"/>
    <property type="match status" value="1"/>
</dbReference>
<feature type="modified residue" description="N6-carboxylysine" evidence="15">
    <location>
        <position position="134"/>
    </location>
</feature>
<dbReference type="InterPro" id="IPR020558">
    <property type="entry name" value="DiOHA_6PGluconate_deHydtase_CS"/>
</dbReference>
<evidence type="ECO:0000256" key="6">
    <source>
        <dbReference type="ARBA" id="ARBA00022842"/>
    </source>
</evidence>
<feature type="binding site" description="via carbamate group" evidence="15">
    <location>
        <position position="134"/>
    </location>
    <ligand>
        <name>Mg(2+)</name>
        <dbReference type="ChEBI" id="CHEBI:18420"/>
    </ligand>
</feature>
<accession>A0A1G2AAH5</accession>
<dbReference type="UniPathway" id="UPA00049">
    <property type="reaction ID" value="UER00061"/>
</dbReference>
<evidence type="ECO:0000259" key="16">
    <source>
        <dbReference type="Pfam" id="PF00920"/>
    </source>
</evidence>
<proteinExistence type="inferred from homology"/>
<dbReference type="NCBIfam" id="NF002068">
    <property type="entry name" value="PRK00911.1"/>
    <property type="match status" value="1"/>
</dbReference>
<feature type="active site" description="Proton acceptor" evidence="15">
    <location>
        <position position="488"/>
    </location>
</feature>
<sequence length="571" mass="60271">MDTHTLKTRSRELTGTTGSSNWVKRSAARAMMRAVRFTDDDFEKPIIAVACPHTNGTPCNDHIQALGAIMQEEISRAGGKDIIFGTPIISDGISMGTQAMRYSLPSRDLIADCIEAMIEGYLVDGVIALSGCDKSIPGALMPLARTNVFGITLYGGTIAPGHWGGKDLTIVSSFEAIGENSAGKITDEELMDVERHACPGAGSCGGMYTANTIASAIEALGMSLPGSASHAAVDDGNRIHKAKQEDCARAVTGLFNLMHIGIRPRDIMTSYAFENAIAVVMALGGSTNAVLHLIALAHEADIDIDLDLFQKISERVPLIADMKPFGNYVMANLDAIGGVPIVMKMLLNAGLIHGECITVTGKTVAENLASVPALPKNQKVVYSLDTPLAPPGHHIAILYGNLAKEGCVMKLSGKDLRQFTGKARVFESEEAALDAILSGKIREGDAIVIRYEGPKGGPGMREMLSVTAALIGAGLGKSVALITDGRFSGGTHGIMIGHVSPEAQVGGAIAIVHDDDIIEINLDTRELNVKISDDIIKTRLSSWRPKKPPRRGLLATYAKLVSSASSGAVVS</sequence>
<evidence type="ECO:0000256" key="9">
    <source>
        <dbReference type="ARBA" id="ARBA00023239"/>
    </source>
</evidence>
<dbReference type="GO" id="GO:0051537">
    <property type="term" value="F:2 iron, 2 sulfur cluster binding"/>
    <property type="evidence" value="ECO:0007669"/>
    <property type="project" value="UniProtKB-UniRule"/>
</dbReference>
<dbReference type="InterPro" id="IPR037237">
    <property type="entry name" value="IlvD/EDD_N"/>
</dbReference>
<keyword evidence="9 15" id="KW-0456">Lyase</keyword>
<keyword evidence="5 15" id="KW-0479">Metal-binding</keyword>
<comment type="similarity">
    <text evidence="2 15">Belongs to the IlvD/Edd family.</text>
</comment>
<dbReference type="HAMAP" id="MF_00012">
    <property type="entry name" value="IlvD"/>
    <property type="match status" value="1"/>
</dbReference>
<evidence type="ECO:0000256" key="12">
    <source>
        <dbReference type="ARBA" id="ARBA00029436"/>
    </source>
</evidence>
<comment type="subunit">
    <text evidence="15">Homodimer.</text>
</comment>
<comment type="caution">
    <text evidence="18">The sequence shown here is derived from an EMBL/GenBank/DDBJ whole genome shotgun (WGS) entry which is preliminary data.</text>
</comment>
<evidence type="ECO:0000256" key="4">
    <source>
        <dbReference type="ARBA" id="ARBA00022714"/>
    </source>
</evidence>
<dbReference type="PANTHER" id="PTHR21000">
    <property type="entry name" value="DIHYDROXY-ACID DEHYDRATASE DAD"/>
    <property type="match status" value="1"/>
</dbReference>
<evidence type="ECO:0000259" key="17">
    <source>
        <dbReference type="Pfam" id="PF24877"/>
    </source>
</evidence>
<dbReference type="Pfam" id="PF24877">
    <property type="entry name" value="ILV_EDD_C"/>
    <property type="match status" value="1"/>
</dbReference>
<dbReference type="InterPro" id="IPR050165">
    <property type="entry name" value="DHAD_IlvD/Edd"/>
</dbReference>
<evidence type="ECO:0000256" key="7">
    <source>
        <dbReference type="ARBA" id="ARBA00023004"/>
    </source>
</evidence>
<gene>
    <name evidence="15" type="primary">ilvD</name>
    <name evidence="18" type="ORF">A3H61_03290</name>
</gene>
<comment type="catalytic activity">
    <reaction evidence="15">
        <text>(2R,3R)-2,3-dihydroxy-3-methylpentanoate = (S)-3-methyl-2-oxopentanoate + H2O</text>
        <dbReference type="Rhea" id="RHEA:27694"/>
        <dbReference type="ChEBI" id="CHEBI:15377"/>
        <dbReference type="ChEBI" id="CHEBI:35146"/>
        <dbReference type="ChEBI" id="CHEBI:49258"/>
        <dbReference type="EC" id="4.2.1.9"/>
    </reaction>
</comment>
<dbReference type="GO" id="GO:0004160">
    <property type="term" value="F:dihydroxy-acid dehydratase activity"/>
    <property type="evidence" value="ECO:0007669"/>
    <property type="project" value="UniProtKB-UniRule"/>
</dbReference>
<reference evidence="18 19" key="1">
    <citation type="journal article" date="2016" name="Nat. Commun.">
        <title>Thousands of microbial genomes shed light on interconnected biogeochemical processes in an aquifer system.</title>
        <authorList>
            <person name="Anantharaman K."/>
            <person name="Brown C.T."/>
            <person name="Hug L.A."/>
            <person name="Sharon I."/>
            <person name="Castelle C.J."/>
            <person name="Probst A.J."/>
            <person name="Thomas B.C."/>
            <person name="Singh A."/>
            <person name="Wilkins M.J."/>
            <person name="Karaoz U."/>
            <person name="Brodie E.L."/>
            <person name="Williams K.H."/>
            <person name="Hubbard S.S."/>
            <person name="Banfield J.F."/>
        </authorList>
    </citation>
    <scope>NUCLEOTIDE SEQUENCE [LARGE SCALE GENOMIC DNA]</scope>
</reference>
<keyword evidence="10 15" id="KW-0100">Branched-chain amino acid biosynthesis</keyword>
<dbReference type="GO" id="GO:0009097">
    <property type="term" value="P:isoleucine biosynthetic process"/>
    <property type="evidence" value="ECO:0007669"/>
    <property type="project" value="UniProtKB-UniRule"/>
</dbReference>
<dbReference type="InterPro" id="IPR056740">
    <property type="entry name" value="ILV_EDD_C"/>
</dbReference>
<dbReference type="UniPathway" id="UPA00047">
    <property type="reaction ID" value="UER00057"/>
</dbReference>
<comment type="cofactor">
    <cofactor evidence="1 15">
        <name>Mg(2+)</name>
        <dbReference type="ChEBI" id="CHEBI:18420"/>
    </cofactor>
</comment>
<keyword evidence="7 15" id="KW-0408">Iron</keyword>
<dbReference type="InterPro" id="IPR004404">
    <property type="entry name" value="DihydroxyA_deHydtase"/>
</dbReference>
<evidence type="ECO:0000256" key="15">
    <source>
        <dbReference type="HAMAP-Rule" id="MF_00012"/>
    </source>
</evidence>
<dbReference type="SUPFAM" id="SSF52016">
    <property type="entry name" value="LeuD/IlvD-like"/>
    <property type="match status" value="1"/>
</dbReference>
<evidence type="ECO:0000256" key="11">
    <source>
        <dbReference type="ARBA" id="ARBA00029304"/>
    </source>
</evidence>
<evidence type="ECO:0000256" key="2">
    <source>
        <dbReference type="ARBA" id="ARBA00006486"/>
    </source>
</evidence>
<keyword evidence="8 15" id="KW-0411">Iron-sulfur</keyword>
<keyword evidence="6 15" id="KW-0460">Magnesium</keyword>
<evidence type="ECO:0000256" key="14">
    <source>
        <dbReference type="ARBA" id="ARBA00029490"/>
    </source>
</evidence>
<comment type="caution">
    <text evidence="15">Lacks conserved residue(s) required for the propagation of feature annotation.</text>
</comment>
<organism evidence="18 19">
    <name type="scientific">Candidatus Jacksonbacteria bacterium RIFCSPLOWO2_02_FULL_44_20</name>
    <dbReference type="NCBI Taxonomy" id="1798460"/>
    <lineage>
        <taxon>Bacteria</taxon>
        <taxon>Candidatus Jacksoniibacteriota</taxon>
    </lineage>
</organism>
<dbReference type="InterPro" id="IPR000581">
    <property type="entry name" value="ILV_EDD_N"/>
</dbReference>
<evidence type="ECO:0000256" key="3">
    <source>
        <dbReference type="ARBA" id="ARBA00022605"/>
    </source>
</evidence>
<keyword evidence="4 15" id="KW-0001">2Fe-2S</keyword>
<evidence type="ECO:0000313" key="18">
    <source>
        <dbReference type="EMBL" id="OGY73864.1"/>
    </source>
</evidence>
<dbReference type="SUPFAM" id="SSF143975">
    <property type="entry name" value="IlvD/EDD N-terminal domain-like"/>
    <property type="match status" value="1"/>
</dbReference>
<comment type="cofactor">
    <cofactor evidence="15">
        <name>[2Fe-2S] cluster</name>
        <dbReference type="ChEBI" id="CHEBI:190135"/>
    </cofactor>
    <text evidence="15">Binds 1 [2Fe-2S] cluster per subunit. This cluster acts as a Lewis acid cofactor.</text>
</comment>
<feature type="domain" description="Dihydroxy-acid/6-phosphogluconate dehydratase C-terminal" evidence="17">
    <location>
        <begin position="379"/>
        <end position="568"/>
    </location>
</feature>
<evidence type="ECO:0000256" key="10">
    <source>
        <dbReference type="ARBA" id="ARBA00023304"/>
    </source>
</evidence>
<dbReference type="Proteomes" id="UP000178315">
    <property type="component" value="Unassembled WGS sequence"/>
</dbReference>
<comment type="pathway">
    <text evidence="13 15">Amino-acid biosynthesis; L-isoleucine biosynthesis; L-isoleucine from 2-oxobutanoate: step 3/4.</text>
</comment>
<feature type="binding site" evidence="15">
    <location>
        <position position="462"/>
    </location>
    <ligand>
        <name>Mg(2+)</name>
        <dbReference type="ChEBI" id="CHEBI:18420"/>
    </ligand>
</feature>
<dbReference type="EMBL" id="MHJU01000006">
    <property type="protein sequence ID" value="OGY73864.1"/>
    <property type="molecule type" value="Genomic_DNA"/>
</dbReference>
<dbReference type="FunFam" id="3.50.30.80:FF:000001">
    <property type="entry name" value="Dihydroxy-acid dehydratase"/>
    <property type="match status" value="1"/>
</dbReference>
<dbReference type="EC" id="4.2.1.9" evidence="14 15"/>
<evidence type="ECO:0000256" key="13">
    <source>
        <dbReference type="ARBA" id="ARBA00029437"/>
    </source>
</evidence>
<dbReference type="GO" id="GO:0009099">
    <property type="term" value="P:L-valine biosynthetic process"/>
    <property type="evidence" value="ECO:0007669"/>
    <property type="project" value="UniProtKB-UniRule"/>
</dbReference>
<evidence type="ECO:0000313" key="19">
    <source>
        <dbReference type="Proteomes" id="UP000178315"/>
    </source>
</evidence>
<comment type="catalytic activity">
    <reaction evidence="11">
        <text>(2R)-2,3-dihydroxy-3-methylbutanoate = 3-methyl-2-oxobutanoate + H2O</text>
        <dbReference type="Rhea" id="RHEA:24809"/>
        <dbReference type="ChEBI" id="CHEBI:11851"/>
        <dbReference type="ChEBI" id="CHEBI:15377"/>
        <dbReference type="ChEBI" id="CHEBI:49072"/>
        <dbReference type="EC" id="4.2.1.9"/>
    </reaction>
    <physiologicalReaction direction="left-to-right" evidence="11">
        <dbReference type="Rhea" id="RHEA:24810"/>
    </physiologicalReaction>
</comment>
<feature type="binding site" evidence="15">
    <location>
        <position position="59"/>
    </location>
    <ligand>
        <name>[2Fe-2S] cluster</name>
        <dbReference type="ChEBI" id="CHEBI:190135"/>
    </ligand>
</feature>
<comment type="function">
    <text evidence="15">Functions in the biosynthesis of branched-chain amino acids. Catalyzes the dehydration of (2R,3R)-2,3-dihydroxy-3-methylpentanoate (2,3-dihydroxy-3-methylvalerate) into 2-oxo-3-methylpentanoate (2-oxo-3-methylvalerate) and of (2R)-2,3-dihydroxy-3-methylbutanoate (2,3-dihydroxyisovalerate) into 2-oxo-3-methylbutanoate (2-oxoisovalerate), the penultimate precursor to L-isoleucine and L-valine, respectively.</text>
</comment>
<name>A0A1G2AAH5_9BACT</name>
<protein>
    <recommendedName>
        <fullName evidence="14 15">Dihydroxy-acid dehydratase</fullName>
        <shortName evidence="15">DAD</shortName>
        <ecNumber evidence="14 15">4.2.1.9</ecNumber>
    </recommendedName>
</protein>
<dbReference type="InterPro" id="IPR042096">
    <property type="entry name" value="Dihydro-acid_dehy_C"/>
</dbReference>
<dbReference type="AlphaFoldDB" id="A0A1G2AAH5"/>
<evidence type="ECO:0000256" key="1">
    <source>
        <dbReference type="ARBA" id="ARBA00001946"/>
    </source>
</evidence>
<comment type="pathway">
    <text evidence="12 15">Amino-acid biosynthesis; L-valine biosynthesis; L-valine from pyruvate: step 3/4.</text>
</comment>
<dbReference type="Pfam" id="PF00920">
    <property type="entry name" value="ILVD_EDD_N"/>
    <property type="match status" value="1"/>
</dbReference>
<evidence type="ECO:0000256" key="8">
    <source>
        <dbReference type="ARBA" id="ARBA00023014"/>
    </source>
</evidence>